<dbReference type="PROSITE" id="PS51732">
    <property type="entry name" value="ASN_GLN_ASE_3"/>
    <property type="match status" value="1"/>
</dbReference>
<evidence type="ECO:0000259" key="1">
    <source>
        <dbReference type="Pfam" id="PF00710"/>
    </source>
</evidence>
<dbReference type="Pfam" id="PF00710">
    <property type="entry name" value="Asparaginase"/>
    <property type="match status" value="1"/>
</dbReference>
<dbReference type="SUPFAM" id="SSF53774">
    <property type="entry name" value="Glutaminase/Asparaginase"/>
    <property type="match status" value="1"/>
</dbReference>
<dbReference type="PIRSF" id="PIRSF500176">
    <property type="entry name" value="L_ASNase"/>
    <property type="match status" value="1"/>
</dbReference>
<protein>
    <submittedName>
        <fullName evidence="2">L-asparaginase</fullName>
        <ecNumber evidence="2">3.5.1.1</ecNumber>
    </submittedName>
</protein>
<dbReference type="PANTHER" id="PTHR11707">
    <property type="entry name" value="L-ASPARAGINASE"/>
    <property type="match status" value="1"/>
</dbReference>
<name>A0A1W1EK02_9ZZZZ</name>
<dbReference type="InterPro" id="IPR036152">
    <property type="entry name" value="Asp/glu_Ase-like_sf"/>
</dbReference>
<evidence type="ECO:0000313" key="2">
    <source>
        <dbReference type="EMBL" id="SHO81191.1"/>
    </source>
</evidence>
<dbReference type="InterPro" id="IPR027474">
    <property type="entry name" value="L-asparaginase_N"/>
</dbReference>
<keyword evidence="2" id="KW-0378">Hydrolase</keyword>
<dbReference type="GO" id="GO:0004067">
    <property type="term" value="F:asparaginase activity"/>
    <property type="evidence" value="ECO:0007669"/>
    <property type="project" value="UniProtKB-EC"/>
</dbReference>
<organism evidence="2">
    <name type="scientific">hydrothermal vent metagenome</name>
    <dbReference type="NCBI Taxonomy" id="652676"/>
    <lineage>
        <taxon>unclassified sequences</taxon>
        <taxon>metagenomes</taxon>
        <taxon>ecological metagenomes</taxon>
    </lineage>
</organism>
<gene>
    <name evidence="2" type="ORF">MNB_SV-15-1575</name>
</gene>
<dbReference type="AlphaFoldDB" id="A0A1W1EK02"/>
<proteinExistence type="predicted"/>
<dbReference type="PRINTS" id="PR00139">
    <property type="entry name" value="ASNGLNASE"/>
</dbReference>
<dbReference type="InterPro" id="IPR006034">
    <property type="entry name" value="Asparaginase/glutaminase-like"/>
</dbReference>
<dbReference type="PANTHER" id="PTHR11707:SF28">
    <property type="entry name" value="60 KDA LYSOPHOSPHOLIPASE"/>
    <property type="match status" value="1"/>
</dbReference>
<dbReference type="Gene3D" id="3.40.50.1170">
    <property type="entry name" value="L-asparaginase, N-terminal domain"/>
    <property type="match status" value="1"/>
</dbReference>
<sequence length="178" mass="20049">MNQDCNNSWASSPTLKSIHIIITGGTIDKKYNMLTGEVDFNQTSYIPEMLKQSKIHRDIKTSTLFLKDSLDITLEDRELILLEIKKSTHKHIIITHGTDTMVESAKYISSQNIDKVVIFIGAMIPYSISNSDGLFNLGVSIGAVDYLQNGVYIAMNGKIFNSNNVYKDKKIGLFDFYN</sequence>
<dbReference type="EMBL" id="FRYL01000031">
    <property type="protein sequence ID" value="SHO81191.1"/>
    <property type="molecule type" value="Genomic_DNA"/>
</dbReference>
<dbReference type="EC" id="3.5.1.1" evidence="2"/>
<reference evidence="2" key="1">
    <citation type="submission" date="2016-10" db="EMBL/GenBank/DDBJ databases">
        <authorList>
            <person name="de Groot N.N."/>
        </authorList>
    </citation>
    <scope>NUCLEOTIDE SEQUENCE</scope>
</reference>
<feature type="domain" description="L-asparaginase N-terminal" evidence="1">
    <location>
        <begin position="18"/>
        <end position="167"/>
    </location>
</feature>
<dbReference type="PIRSF" id="PIRSF001220">
    <property type="entry name" value="L-ASNase_gatD"/>
    <property type="match status" value="1"/>
</dbReference>
<accession>A0A1W1EK02</accession>
<dbReference type="InterPro" id="IPR037152">
    <property type="entry name" value="L-asparaginase_N_sf"/>
</dbReference>